<organism evidence="3 4">
    <name type="scientific">Naematelia encephala</name>
    <dbReference type="NCBI Taxonomy" id="71784"/>
    <lineage>
        <taxon>Eukaryota</taxon>
        <taxon>Fungi</taxon>
        <taxon>Dikarya</taxon>
        <taxon>Basidiomycota</taxon>
        <taxon>Agaricomycotina</taxon>
        <taxon>Tremellomycetes</taxon>
        <taxon>Tremellales</taxon>
        <taxon>Naemateliaceae</taxon>
        <taxon>Naematelia</taxon>
    </lineage>
</organism>
<dbReference type="OrthoDB" id="809632at2759"/>
<dbReference type="AlphaFoldDB" id="A0A1Y2AZQ2"/>
<dbReference type="InterPro" id="IPR013149">
    <property type="entry name" value="ADH-like_C"/>
</dbReference>
<dbReference type="CDD" id="cd05288">
    <property type="entry name" value="PGDH"/>
    <property type="match status" value="1"/>
</dbReference>
<dbReference type="PANTHER" id="PTHR43205:SF42">
    <property type="entry name" value="ALCOHOL DEHYDROGENASE, ZINC-CONTAINING (AFU_ORTHOLOGUE AFUA_7G04530)"/>
    <property type="match status" value="1"/>
</dbReference>
<dbReference type="Pfam" id="PF16884">
    <property type="entry name" value="ADH_N_2"/>
    <property type="match status" value="1"/>
</dbReference>
<dbReference type="Gene3D" id="3.40.50.720">
    <property type="entry name" value="NAD(P)-binding Rossmann-like Domain"/>
    <property type="match status" value="1"/>
</dbReference>
<comment type="caution">
    <text evidence="3">The sequence shown here is derived from an EMBL/GenBank/DDBJ whole genome shotgun (WGS) entry which is preliminary data.</text>
</comment>
<dbReference type="PANTHER" id="PTHR43205">
    <property type="entry name" value="PROSTAGLANDIN REDUCTASE"/>
    <property type="match status" value="1"/>
</dbReference>
<reference evidence="3 4" key="1">
    <citation type="submission" date="2016-07" db="EMBL/GenBank/DDBJ databases">
        <title>Pervasive Adenine N6-methylation of Active Genes in Fungi.</title>
        <authorList>
            <consortium name="DOE Joint Genome Institute"/>
            <person name="Mondo S.J."/>
            <person name="Dannebaum R.O."/>
            <person name="Kuo R.C."/>
            <person name="Labutti K."/>
            <person name="Haridas S."/>
            <person name="Kuo A."/>
            <person name="Salamov A."/>
            <person name="Ahrendt S.R."/>
            <person name="Lipzen A."/>
            <person name="Sullivan W."/>
            <person name="Andreopoulos W.B."/>
            <person name="Clum A."/>
            <person name="Lindquist E."/>
            <person name="Daum C."/>
            <person name="Ramamoorthy G.K."/>
            <person name="Gryganskyi A."/>
            <person name="Culley D."/>
            <person name="Magnuson J.K."/>
            <person name="James T.Y."/>
            <person name="O'Malley M.A."/>
            <person name="Stajich J.E."/>
            <person name="Spatafora J.W."/>
            <person name="Visel A."/>
            <person name="Grigoriev I.V."/>
        </authorList>
    </citation>
    <scope>NUCLEOTIDE SEQUENCE [LARGE SCALE GENOMIC DNA]</scope>
    <source>
        <strain evidence="3 4">68-887.2</strain>
    </source>
</reference>
<dbReference type="GO" id="GO:0016628">
    <property type="term" value="F:oxidoreductase activity, acting on the CH-CH group of donors, NAD or NADP as acceptor"/>
    <property type="evidence" value="ECO:0007669"/>
    <property type="project" value="InterPro"/>
</dbReference>
<dbReference type="Gene3D" id="3.90.180.10">
    <property type="entry name" value="Medium-chain alcohol dehydrogenases, catalytic domain"/>
    <property type="match status" value="1"/>
</dbReference>
<sequence length="351" mass="38650">MSLIPTDSQRLVLHKRPERGPVTDETFSLESISIPDLKDGEVLVRVEYVSIDATMRNWLNPTRSYMRPVEIGEVMRAGGIGRVVASRAKGFVENDLVFGTLGWQEYWLGPAKHLEHRQTPRGGKDIDHLGLFGISGMTAYFGIFDIGRLKDGEKVVISGAAGSVGLIVTQIAIAHPKCTVIAIAGTPDKCAELEKLGCHTVLNYRDPNFRKAFKKVGLIDVYFDNVGGEILDMVLAQLNPHARIVCCGAISQYNAKTPYPLTNTPSLIAMKASMTGFIAFEYAARYSEATTYLAELQSKGSIKYEYHLLEPRQGERNGLGRCTEGMEVVYQGKNYGKTLVKISGNQQSSKL</sequence>
<dbReference type="FunCoup" id="A0A1Y2AZQ2">
    <property type="interactions" value="61"/>
</dbReference>
<dbReference type="SMART" id="SM00829">
    <property type="entry name" value="PKS_ER"/>
    <property type="match status" value="1"/>
</dbReference>
<dbReference type="InterPro" id="IPR020843">
    <property type="entry name" value="ER"/>
</dbReference>
<evidence type="ECO:0000256" key="1">
    <source>
        <dbReference type="ARBA" id="ARBA00023002"/>
    </source>
</evidence>
<dbReference type="InterPro" id="IPR011032">
    <property type="entry name" value="GroES-like_sf"/>
</dbReference>
<keyword evidence="1" id="KW-0560">Oxidoreductase</keyword>
<evidence type="ECO:0000313" key="4">
    <source>
        <dbReference type="Proteomes" id="UP000193986"/>
    </source>
</evidence>
<accession>A0A1Y2AZQ2</accession>
<dbReference type="Pfam" id="PF00107">
    <property type="entry name" value="ADH_zinc_N"/>
    <property type="match status" value="1"/>
</dbReference>
<feature type="domain" description="Enoyl reductase (ER)" evidence="2">
    <location>
        <begin position="23"/>
        <end position="340"/>
    </location>
</feature>
<dbReference type="Proteomes" id="UP000193986">
    <property type="component" value="Unassembled WGS sequence"/>
</dbReference>
<proteinExistence type="predicted"/>
<dbReference type="InterPro" id="IPR045010">
    <property type="entry name" value="MDR_fam"/>
</dbReference>
<dbReference type="SUPFAM" id="SSF51735">
    <property type="entry name" value="NAD(P)-binding Rossmann-fold domains"/>
    <property type="match status" value="1"/>
</dbReference>
<keyword evidence="4" id="KW-1185">Reference proteome</keyword>
<dbReference type="FunFam" id="3.40.50.720:FF:000121">
    <property type="entry name" value="Prostaglandin reductase 2"/>
    <property type="match status" value="1"/>
</dbReference>
<evidence type="ECO:0000313" key="3">
    <source>
        <dbReference type="EMBL" id="ORY28051.1"/>
    </source>
</evidence>
<gene>
    <name evidence="3" type="ORF">BCR39DRAFT_536430</name>
</gene>
<name>A0A1Y2AZQ2_9TREE</name>
<dbReference type="InParanoid" id="A0A1Y2AZQ2"/>
<dbReference type="InterPro" id="IPR041694">
    <property type="entry name" value="ADH_N_2"/>
</dbReference>
<dbReference type="InterPro" id="IPR036291">
    <property type="entry name" value="NAD(P)-bd_dom_sf"/>
</dbReference>
<dbReference type="EMBL" id="MCFC01000034">
    <property type="protein sequence ID" value="ORY28051.1"/>
    <property type="molecule type" value="Genomic_DNA"/>
</dbReference>
<dbReference type="SUPFAM" id="SSF50129">
    <property type="entry name" value="GroES-like"/>
    <property type="match status" value="1"/>
</dbReference>
<protein>
    <recommendedName>
        <fullName evidence="2">Enoyl reductase (ER) domain-containing protein</fullName>
    </recommendedName>
</protein>
<evidence type="ECO:0000259" key="2">
    <source>
        <dbReference type="SMART" id="SM00829"/>
    </source>
</evidence>